<evidence type="ECO:0000313" key="2">
    <source>
        <dbReference type="EMBL" id="KFE34329.1"/>
    </source>
</evidence>
<evidence type="ECO:0000256" key="1">
    <source>
        <dbReference type="SAM" id="MobiDB-lite"/>
    </source>
</evidence>
<comment type="caution">
    <text evidence="2">The sequence shown here is derived from an EMBL/GenBank/DDBJ whole genome shotgun (WGS) entry which is preliminary data.</text>
</comment>
<keyword evidence="2" id="KW-0255">Endonuclease</keyword>
<name>A0A085TUD2_9RHOB</name>
<dbReference type="eggNOG" id="COG0863">
    <property type="taxonomic scope" value="Bacteria"/>
</dbReference>
<dbReference type="Proteomes" id="UP000028607">
    <property type="component" value="Unassembled WGS sequence"/>
</dbReference>
<keyword evidence="3" id="KW-1185">Reference proteome</keyword>
<accession>A0A085TUD2</accession>
<keyword evidence="2" id="KW-0378">Hydrolase</keyword>
<feature type="compositionally biased region" description="Basic and acidic residues" evidence="1">
    <location>
        <begin position="270"/>
        <end position="291"/>
    </location>
</feature>
<organism evidence="2 3">
    <name type="scientific">Thioclava atlantica</name>
    <dbReference type="NCBI Taxonomy" id="1317124"/>
    <lineage>
        <taxon>Bacteria</taxon>
        <taxon>Pseudomonadati</taxon>
        <taxon>Pseudomonadota</taxon>
        <taxon>Alphaproteobacteria</taxon>
        <taxon>Rhodobacterales</taxon>
        <taxon>Paracoccaceae</taxon>
        <taxon>Thioclava</taxon>
    </lineage>
</organism>
<feature type="region of interest" description="Disordered" evidence="1">
    <location>
        <begin position="215"/>
        <end position="234"/>
    </location>
</feature>
<keyword evidence="2" id="KW-0540">Nuclease</keyword>
<dbReference type="Pfam" id="PF09517">
    <property type="entry name" value="RE_Eco29kI"/>
    <property type="match status" value="1"/>
</dbReference>
<reference evidence="2 3" key="2">
    <citation type="journal article" date="2015" name="Antonie Van Leeuwenhoek">
        <title>Thioclava indica sp. nov., isolated from surface seawater of the Indian Ocean.</title>
        <authorList>
            <person name="Liu Y."/>
            <person name="Lai Q."/>
            <person name="Du J."/>
            <person name="Xu H."/>
            <person name="Jiang L."/>
            <person name="Shao Z."/>
        </authorList>
    </citation>
    <scope>NUCLEOTIDE SEQUENCE [LARGE SCALE GENOMIC DNA]</scope>
    <source>
        <strain evidence="2 3">13D2W-2</strain>
    </source>
</reference>
<dbReference type="InterPro" id="IPR018575">
    <property type="entry name" value="Restrct_endonuc_II_Eco29kI"/>
</dbReference>
<proteinExistence type="predicted"/>
<reference evidence="3" key="1">
    <citation type="submission" date="2013-04" db="EMBL/GenBank/DDBJ databases">
        <title>Thioclava sp. 13D2W-2 Genome Sequencing.</title>
        <authorList>
            <person name="Lai Q."/>
            <person name="Li G."/>
            <person name="Shao Z."/>
        </authorList>
    </citation>
    <scope>NUCLEOTIDE SEQUENCE [LARGE SCALE GENOMIC DNA]</scope>
    <source>
        <strain evidence="3">13D2W-2</strain>
    </source>
</reference>
<gene>
    <name evidence="2" type="ORF">DW2_13655</name>
</gene>
<feature type="region of interest" description="Disordered" evidence="1">
    <location>
        <begin position="269"/>
        <end position="291"/>
    </location>
</feature>
<sequence>MARRPELEKADETSAALEQFAEMVRVAEMTAPSRKRVLAAISDMKEALLQLERNIDPIRLPDAFFDPSEPRLIGHFVALALLSQERLPLGAITPFYGSGVYAIYYRGPADIYAPISGTETPIYVGKADPPTGAKTVVEQETRLFSRLNEHRKNIEKVAGIDLKDFECRALAVQSGYQAAAENHLIRLFWPIWNNETKILFGIGKHGDAASTRANNKSPWDTIHPGRAWAAGNPEAKSTESIRSEVAEHFRTKPIFRTTEDIFNAFAEGIRQADRFDPDREKEMEEKPGDPE</sequence>
<dbReference type="AlphaFoldDB" id="A0A085TUD2"/>
<dbReference type="GO" id="GO:0004519">
    <property type="term" value="F:endonuclease activity"/>
    <property type="evidence" value="ECO:0007669"/>
    <property type="project" value="UniProtKB-KW"/>
</dbReference>
<protein>
    <submittedName>
        <fullName evidence="2">Restriction endonuclease type II Eco29kI</fullName>
    </submittedName>
</protein>
<dbReference type="EMBL" id="AQRC01000011">
    <property type="protein sequence ID" value="KFE34329.1"/>
    <property type="molecule type" value="Genomic_DNA"/>
</dbReference>
<evidence type="ECO:0000313" key="3">
    <source>
        <dbReference type="Proteomes" id="UP000028607"/>
    </source>
</evidence>
<dbReference type="STRING" id="1317124.DW2_13655"/>
<dbReference type="RefSeq" id="WP_081874993.1">
    <property type="nucleotide sequence ID" value="NZ_AQRC01000011.1"/>
</dbReference>
<dbReference type="OrthoDB" id="4187639at2"/>